<dbReference type="EMBL" id="JAAZON010000121">
    <property type="protein sequence ID" value="NMC62139.1"/>
    <property type="molecule type" value="Genomic_DNA"/>
</dbReference>
<reference evidence="1 2" key="1">
    <citation type="journal article" date="2020" name="Biotechnol. Biofuels">
        <title>New insights from the biogas microbiome by comprehensive genome-resolved metagenomics of nearly 1600 species originating from multiple anaerobic digesters.</title>
        <authorList>
            <person name="Campanaro S."/>
            <person name="Treu L."/>
            <person name="Rodriguez-R L.M."/>
            <person name="Kovalovszki A."/>
            <person name="Ziels R.M."/>
            <person name="Maus I."/>
            <person name="Zhu X."/>
            <person name="Kougias P.G."/>
            <person name="Basile A."/>
            <person name="Luo G."/>
            <person name="Schluter A."/>
            <person name="Konstantinidis K.T."/>
            <person name="Angelidaki I."/>
        </authorList>
    </citation>
    <scope>NUCLEOTIDE SEQUENCE [LARGE SCALE GENOMIC DNA]</scope>
    <source>
        <strain evidence="1">AS27yjCOA_65</strain>
    </source>
</reference>
<evidence type="ECO:0000313" key="2">
    <source>
        <dbReference type="Proteomes" id="UP000524246"/>
    </source>
</evidence>
<dbReference type="AlphaFoldDB" id="A0A7X9FQU5"/>
<name>A0A7X9FQU5_9DELT</name>
<dbReference type="Proteomes" id="UP000524246">
    <property type="component" value="Unassembled WGS sequence"/>
</dbReference>
<organism evidence="1 2">
    <name type="scientific">SAR324 cluster bacterium</name>
    <dbReference type="NCBI Taxonomy" id="2024889"/>
    <lineage>
        <taxon>Bacteria</taxon>
        <taxon>Deltaproteobacteria</taxon>
        <taxon>SAR324 cluster</taxon>
    </lineage>
</organism>
<sequence length="146" mass="16710">MRTLLIFIAVFLSILISDSSFALKQYRCDGRVQYRPCGESFNGQIKALSALSSTRARWSPKKGRSGEEARVFEDSFERVSITEGLWKGRVAGDGKITLKLYIFKEGRILETRHIGSVELNNESTYFAFKSSLPRDRNWTWVIKAYS</sequence>
<proteinExistence type="predicted"/>
<protein>
    <submittedName>
        <fullName evidence="1">Uncharacterized protein</fullName>
    </submittedName>
</protein>
<evidence type="ECO:0000313" key="1">
    <source>
        <dbReference type="EMBL" id="NMC62139.1"/>
    </source>
</evidence>
<comment type="caution">
    <text evidence="1">The sequence shown here is derived from an EMBL/GenBank/DDBJ whole genome shotgun (WGS) entry which is preliminary data.</text>
</comment>
<gene>
    <name evidence="1" type="ORF">GYA55_03130</name>
</gene>
<accession>A0A7X9FQU5</accession>